<comment type="caution">
    <text evidence="3">The sequence shown here is derived from an EMBL/GenBank/DDBJ whole genome shotgun (WGS) entry which is preliminary data.</text>
</comment>
<dbReference type="EMBL" id="VXMH01000104">
    <property type="protein sequence ID" value="MYC97094.1"/>
    <property type="molecule type" value="Genomic_DNA"/>
</dbReference>
<gene>
    <name evidence="3" type="ORF">F4X14_19220</name>
</gene>
<dbReference type="InterPro" id="IPR032369">
    <property type="entry name" value="DUF4872"/>
</dbReference>
<protein>
    <submittedName>
        <fullName evidence="3">DUF4872 domain-containing protein</fullName>
    </submittedName>
</protein>
<feature type="domain" description="Butirosin biosynthesis protein H N-terminal" evidence="1">
    <location>
        <begin position="14"/>
        <end position="155"/>
    </location>
</feature>
<organism evidence="3">
    <name type="scientific">Caldilineaceae bacterium SB0661_bin_32</name>
    <dbReference type="NCBI Taxonomy" id="2605255"/>
    <lineage>
        <taxon>Bacteria</taxon>
        <taxon>Bacillati</taxon>
        <taxon>Chloroflexota</taxon>
        <taxon>Caldilineae</taxon>
        <taxon>Caldilineales</taxon>
        <taxon>Caldilineaceae</taxon>
    </lineage>
</organism>
<dbReference type="InterPro" id="IPR026935">
    <property type="entry name" value="BtrH_N"/>
</dbReference>
<sequence>MPTLTNYMQFEGLHWETGTVRNYFDYCGVKAPHTGKPYSEALLMGISGGAVMGYFVFAYQGIDPHARILTRNTFDPMETMLQRLGAVQDVRQTASADRAVSNLVDTLEKGTPAVTWVDVSSLPYDPQPHEFEIPHMLPVVIFGYDEEADRVLIADRARVPLFATTGQLAAARSKVKKFRHRIMTLEKPDADQIPEAVRSGILDSIQLYTEKPPKGARHNFGFAAYQRWADALRKPKMRGSWDKEFPRGRKMYAGIESVFSDTHTYGKEGFAERDVFAAFLDEAAQILALPILQDAAERFRTSAQAWRVLGELLLPDSVPVWAEARKLMLDNHSLFLEQGGEALEKGRANAERLIAIRAQMEKEFPLSEEEVDAFREGIADQVLKISAIEEQAVAAMKEAME</sequence>
<evidence type="ECO:0000259" key="2">
    <source>
        <dbReference type="Pfam" id="PF16169"/>
    </source>
</evidence>
<feature type="domain" description="DUF4872" evidence="2">
    <location>
        <begin position="168"/>
        <end position="312"/>
    </location>
</feature>
<dbReference type="Pfam" id="PF14399">
    <property type="entry name" value="BtrH_N"/>
    <property type="match status" value="1"/>
</dbReference>
<evidence type="ECO:0000259" key="1">
    <source>
        <dbReference type="Pfam" id="PF14399"/>
    </source>
</evidence>
<dbReference type="AlphaFoldDB" id="A0A6B1DBT3"/>
<proteinExistence type="predicted"/>
<dbReference type="Pfam" id="PF16169">
    <property type="entry name" value="DUF4872"/>
    <property type="match status" value="1"/>
</dbReference>
<evidence type="ECO:0000313" key="3">
    <source>
        <dbReference type="EMBL" id="MYC97094.1"/>
    </source>
</evidence>
<reference evidence="3" key="1">
    <citation type="submission" date="2019-09" db="EMBL/GenBank/DDBJ databases">
        <title>Characterisation of the sponge microbiome using genome-centric metagenomics.</title>
        <authorList>
            <person name="Engelberts J.P."/>
            <person name="Robbins S.J."/>
            <person name="De Goeij J.M."/>
            <person name="Aranda M."/>
            <person name="Bell S.C."/>
            <person name="Webster N.S."/>
        </authorList>
    </citation>
    <scope>NUCLEOTIDE SEQUENCE</scope>
    <source>
        <strain evidence="3">SB0661_bin_32</strain>
    </source>
</reference>
<name>A0A6B1DBT3_9CHLR</name>
<accession>A0A6B1DBT3</accession>